<sequence length="188" mass="20303">MEAALSQQRSGMVEMNSKLDEALKLLKDVPLLAQQASGLAAAAPALQVTPDRAGIAPEPANIHAAVPHSDVPEPIAPAVRVVPQLSSINSLKALFTWWFTGMNDLGPLRDLPLDICIGKGIKQRYSEMLKFFAPIQQRIDAGATLPALIEQEETEMSTLAAQTAAEPGRKRKRAITVSIYVSKKIGKR</sequence>
<dbReference type="Proteomes" id="UP001465755">
    <property type="component" value="Unassembled WGS sequence"/>
</dbReference>
<evidence type="ECO:0000313" key="1">
    <source>
        <dbReference type="EMBL" id="KAK9796621.1"/>
    </source>
</evidence>
<name>A0AAW1NVU9_9CHLO</name>
<organism evidence="1 2">
    <name type="scientific">Symbiochloris irregularis</name>
    <dbReference type="NCBI Taxonomy" id="706552"/>
    <lineage>
        <taxon>Eukaryota</taxon>
        <taxon>Viridiplantae</taxon>
        <taxon>Chlorophyta</taxon>
        <taxon>core chlorophytes</taxon>
        <taxon>Trebouxiophyceae</taxon>
        <taxon>Trebouxiales</taxon>
        <taxon>Trebouxiaceae</taxon>
        <taxon>Symbiochloris</taxon>
    </lineage>
</organism>
<evidence type="ECO:0000313" key="2">
    <source>
        <dbReference type="Proteomes" id="UP001465755"/>
    </source>
</evidence>
<keyword evidence="2" id="KW-1185">Reference proteome</keyword>
<proteinExistence type="predicted"/>
<accession>A0AAW1NVU9</accession>
<reference evidence="1 2" key="1">
    <citation type="journal article" date="2024" name="Nat. Commun.">
        <title>Phylogenomics reveals the evolutionary origins of lichenization in chlorophyte algae.</title>
        <authorList>
            <person name="Puginier C."/>
            <person name="Libourel C."/>
            <person name="Otte J."/>
            <person name="Skaloud P."/>
            <person name="Haon M."/>
            <person name="Grisel S."/>
            <person name="Petersen M."/>
            <person name="Berrin J.G."/>
            <person name="Delaux P.M."/>
            <person name="Dal Grande F."/>
            <person name="Keller J."/>
        </authorList>
    </citation>
    <scope>NUCLEOTIDE SEQUENCE [LARGE SCALE GENOMIC DNA]</scope>
    <source>
        <strain evidence="1 2">SAG 2036</strain>
    </source>
</reference>
<gene>
    <name evidence="1" type="ORF">WJX73_002068</name>
</gene>
<comment type="caution">
    <text evidence="1">The sequence shown here is derived from an EMBL/GenBank/DDBJ whole genome shotgun (WGS) entry which is preliminary data.</text>
</comment>
<dbReference type="EMBL" id="JALJOQ010000115">
    <property type="protein sequence ID" value="KAK9796621.1"/>
    <property type="molecule type" value="Genomic_DNA"/>
</dbReference>
<protein>
    <submittedName>
        <fullName evidence="1">Uncharacterized protein</fullName>
    </submittedName>
</protein>
<dbReference type="AlphaFoldDB" id="A0AAW1NVU9"/>